<evidence type="ECO:0000313" key="4">
    <source>
        <dbReference type="Proteomes" id="UP000054845"/>
    </source>
</evidence>
<dbReference type="OrthoDB" id="425925at2759"/>
<feature type="region of interest" description="Disordered" evidence="1">
    <location>
        <begin position="116"/>
        <end position="135"/>
    </location>
</feature>
<evidence type="ECO:0000256" key="2">
    <source>
        <dbReference type="SAM" id="SignalP"/>
    </source>
</evidence>
<dbReference type="CDD" id="cd07040">
    <property type="entry name" value="HP"/>
    <property type="match status" value="1"/>
</dbReference>
<keyword evidence="2" id="KW-0732">Signal</keyword>
<dbReference type="Gene3D" id="3.40.50.1240">
    <property type="entry name" value="Phosphoglycerate mutase-like"/>
    <property type="match status" value="1"/>
</dbReference>
<evidence type="ECO:0000256" key="1">
    <source>
        <dbReference type="SAM" id="MobiDB-lite"/>
    </source>
</evidence>
<dbReference type="InterPro" id="IPR029033">
    <property type="entry name" value="His_PPase_superfam"/>
</dbReference>
<accession>A0A0P1BGQ6</accession>
<reference evidence="3 4" key="1">
    <citation type="submission" date="2014-09" db="EMBL/GenBank/DDBJ databases">
        <authorList>
            <person name="Magalhaes I.L.F."/>
            <person name="Oliveira U."/>
            <person name="Santos F.R."/>
            <person name="Vidigal T.H.D.A."/>
            <person name="Brescovit A.D."/>
            <person name="Santos A.J."/>
        </authorList>
    </citation>
    <scope>NUCLEOTIDE SEQUENCE [LARGE SCALE GENOMIC DNA]</scope>
</reference>
<evidence type="ECO:0008006" key="5">
    <source>
        <dbReference type="Google" id="ProtNLM"/>
    </source>
</evidence>
<organism evidence="3 4">
    <name type="scientific">Ceraceosorus bombacis</name>
    <dbReference type="NCBI Taxonomy" id="401625"/>
    <lineage>
        <taxon>Eukaryota</taxon>
        <taxon>Fungi</taxon>
        <taxon>Dikarya</taxon>
        <taxon>Basidiomycota</taxon>
        <taxon>Ustilaginomycotina</taxon>
        <taxon>Exobasidiomycetes</taxon>
        <taxon>Ceraceosorales</taxon>
        <taxon>Ceraceosoraceae</taxon>
        <taxon>Ceraceosorus</taxon>
    </lineage>
</organism>
<dbReference type="AlphaFoldDB" id="A0A0P1BGQ6"/>
<evidence type="ECO:0000313" key="3">
    <source>
        <dbReference type="EMBL" id="CEH15205.1"/>
    </source>
</evidence>
<protein>
    <recommendedName>
        <fullName evidence="5">Phosphoglycerate mutase family protein</fullName>
    </recommendedName>
</protein>
<name>A0A0P1BGQ6_9BASI</name>
<proteinExistence type="predicted"/>
<feature type="chain" id="PRO_5006059480" description="Phosphoglycerate mutase family protein" evidence="2">
    <location>
        <begin position="25"/>
        <end position="387"/>
    </location>
</feature>
<dbReference type="EMBL" id="CCYA01000258">
    <property type="protein sequence ID" value="CEH15205.1"/>
    <property type="molecule type" value="Genomic_DNA"/>
</dbReference>
<feature type="signal peptide" evidence="2">
    <location>
        <begin position="1"/>
        <end position="24"/>
    </location>
</feature>
<dbReference type="STRING" id="401625.A0A0P1BGQ6"/>
<dbReference type="Proteomes" id="UP000054845">
    <property type="component" value="Unassembled WGS sequence"/>
</dbReference>
<sequence length="387" mass="42480">MRTFTARYAHAYLTLLCLAAGISALHLASREKDSKSALPALPFAAPRRNQAFFRPDFWRSSASQALAPPSEYSANTDRVASNNVNGKVLAPDALAYPGWSRPTKSELDRADKVRAASMSDGAREGDGDDADSSSKTGWVYVIRHGEKPGGKKHHGLSPAGKRRAQCLKRVFGSGDLKAQYAMAPAYKRSGARRRAYDTLKPLSRYTGIPLDTSCQRDDSSCVHKVLERETSKGNNVVVAWQHTAISSLVRGLGVKGLVWDKKRYDMIIHIKKGKVHRIDSEECEGLDKRWLHWHAKKGNGKGKGGQYGRIVDDESWAEGAGEDEMPLAAKGASFASSFVAYDEDDNAEEDMEEDVDLDGVFGRQSLGSAMTSCHQKQHLSVEEMPLP</sequence>
<keyword evidence="4" id="KW-1185">Reference proteome</keyword>